<dbReference type="SUPFAM" id="SSF50494">
    <property type="entry name" value="Trypsin-like serine proteases"/>
    <property type="match status" value="1"/>
</dbReference>
<proteinExistence type="inferred from homology"/>
<dbReference type="GO" id="GO:0004252">
    <property type="term" value="F:serine-type endopeptidase activity"/>
    <property type="evidence" value="ECO:0007669"/>
    <property type="project" value="InterPro"/>
</dbReference>
<comment type="similarity">
    <text evidence="1">Belongs to the peptidase S1C family.</text>
</comment>
<name>A0A7J6VZG4_THATH</name>
<keyword evidence="5" id="KW-1185">Reference proteome</keyword>
<dbReference type="Pfam" id="PF13365">
    <property type="entry name" value="Trypsin_2"/>
    <property type="match status" value="1"/>
</dbReference>
<dbReference type="AlphaFoldDB" id="A0A7J6VZG4"/>
<accession>A0A7J6VZG4</accession>
<dbReference type="InterPro" id="IPR001940">
    <property type="entry name" value="Peptidase_S1C"/>
</dbReference>
<gene>
    <name evidence="4" type="ORF">FRX31_019905</name>
</gene>
<evidence type="ECO:0000313" key="4">
    <source>
        <dbReference type="EMBL" id="KAF5190506.1"/>
    </source>
</evidence>
<keyword evidence="2 4" id="KW-0645">Protease</keyword>
<organism evidence="4 5">
    <name type="scientific">Thalictrum thalictroides</name>
    <name type="common">Rue-anemone</name>
    <name type="synonym">Anemone thalictroides</name>
    <dbReference type="NCBI Taxonomy" id="46969"/>
    <lineage>
        <taxon>Eukaryota</taxon>
        <taxon>Viridiplantae</taxon>
        <taxon>Streptophyta</taxon>
        <taxon>Embryophyta</taxon>
        <taxon>Tracheophyta</taxon>
        <taxon>Spermatophyta</taxon>
        <taxon>Magnoliopsida</taxon>
        <taxon>Ranunculales</taxon>
        <taxon>Ranunculaceae</taxon>
        <taxon>Thalictroideae</taxon>
        <taxon>Thalictrum</taxon>
    </lineage>
</organism>
<dbReference type="EMBL" id="JABWDY010024104">
    <property type="protein sequence ID" value="KAF5190506.1"/>
    <property type="molecule type" value="Genomic_DNA"/>
</dbReference>
<dbReference type="PANTHER" id="PTHR43343">
    <property type="entry name" value="PEPTIDASE S12"/>
    <property type="match status" value="1"/>
</dbReference>
<keyword evidence="3" id="KW-0378">Hydrolase</keyword>
<evidence type="ECO:0000256" key="3">
    <source>
        <dbReference type="ARBA" id="ARBA00022801"/>
    </source>
</evidence>
<dbReference type="GO" id="GO:0006508">
    <property type="term" value="P:proteolysis"/>
    <property type="evidence" value="ECO:0007669"/>
    <property type="project" value="UniProtKB-KW"/>
</dbReference>
<evidence type="ECO:0000313" key="5">
    <source>
        <dbReference type="Proteomes" id="UP000554482"/>
    </source>
</evidence>
<protein>
    <submittedName>
        <fullName evidence="4">Protease do-like 5 protein</fullName>
    </submittedName>
</protein>
<evidence type="ECO:0000256" key="2">
    <source>
        <dbReference type="ARBA" id="ARBA00022670"/>
    </source>
</evidence>
<dbReference type="OrthoDB" id="4217619at2759"/>
<evidence type="ECO:0000256" key="1">
    <source>
        <dbReference type="ARBA" id="ARBA00010541"/>
    </source>
</evidence>
<comment type="caution">
    <text evidence="4">The sequence shown here is derived from an EMBL/GenBank/DDBJ whole genome shotgun (WGS) entry which is preliminary data.</text>
</comment>
<dbReference type="Gene3D" id="2.40.10.10">
    <property type="entry name" value="Trypsin-like serine proteases"/>
    <property type="match status" value="2"/>
</dbReference>
<dbReference type="PRINTS" id="PR00834">
    <property type="entry name" value="PROTEASES2C"/>
</dbReference>
<dbReference type="InterPro" id="IPR051201">
    <property type="entry name" value="Chloro_Bact_Ser_Proteases"/>
</dbReference>
<reference evidence="4 5" key="1">
    <citation type="submission" date="2020-06" db="EMBL/GenBank/DDBJ databases">
        <title>Transcriptomic and genomic resources for Thalictrum thalictroides and T. hernandezii: Facilitating candidate gene discovery in an emerging model plant lineage.</title>
        <authorList>
            <person name="Arias T."/>
            <person name="Riano-Pachon D.M."/>
            <person name="Di Stilio V.S."/>
        </authorList>
    </citation>
    <scope>NUCLEOTIDE SEQUENCE [LARGE SCALE GENOMIC DNA]</scope>
    <source>
        <strain evidence="5">cv. WT478/WT964</strain>
        <tissue evidence="4">Leaves</tissue>
    </source>
</reference>
<sequence length="565" mass="62770">METSHSVVLIKDIEIDKNFKSTNEVTLPEDEDVKIEGTGSGFVWDKAGHIVTNYVIEKLARNASGLKRCKVLFVDTSGKSFSKEGKLIGFDPAYDLAVLKVDVEGNELKPVMLGTSDDWMTEQVVSGLGREIPSPNGSAIRGAIQTDAAINTGNSGGPFIDSYGRVIGVSTSTFTRKGLGLSSGVNFVIPVDTVVKTIPYLIVNGTPFSNRMLAHKFVEQSSESDLYLKKQKTKKSWWSLGWTGDSVKDESEPWRFGEEDWERLNKIIGYKESDGAPVMESQDKGNTLRTSLEVHMKHNASKRVAHQQCLAELSCEDPDYFVMLYSEAKVFDLKLGSYRLSSPHGLLAESATIDDSLVGVFTLKPFGTKFDWSLIAKASPCYMTGKHVINTNRMLAMTYSLLLIQMTIDEVKRTAQQQVTRALKDHARDDKVLCHLIQRLIIPFEMQGFQRVYNLERKIYDAAARGLCPVKGPQHVKFPLPNPHDPFSLKPGSLASNLIGVKPHEVEKPPNLTAAFACAQTAAAQFSKREREREQSYPSNLIGDVLNCKKASRSKNKSTENERRP</sequence>
<dbReference type="Proteomes" id="UP000554482">
    <property type="component" value="Unassembled WGS sequence"/>
</dbReference>
<dbReference type="InterPro" id="IPR043504">
    <property type="entry name" value="Peptidase_S1_PA_chymotrypsin"/>
</dbReference>
<dbReference type="PANTHER" id="PTHR43343:SF6">
    <property type="entry name" value="PROTEASE DO-LIKE 5, CHLOROPLASTIC ISOFORM X1"/>
    <property type="match status" value="1"/>
</dbReference>
<dbReference type="InterPro" id="IPR009003">
    <property type="entry name" value="Peptidase_S1_PA"/>
</dbReference>